<dbReference type="eggNOG" id="ENOG502QQ1T">
    <property type="taxonomic scope" value="Eukaryota"/>
</dbReference>
<dbReference type="RefSeq" id="XP_009541195.1">
    <property type="nucleotide sequence ID" value="XM_009542900.1"/>
</dbReference>
<dbReference type="Proteomes" id="UP000030671">
    <property type="component" value="Unassembled WGS sequence"/>
</dbReference>
<evidence type="ECO:0000313" key="3">
    <source>
        <dbReference type="EMBL" id="ETW87273.1"/>
    </source>
</evidence>
<name>W4KN79_HETIT</name>
<dbReference type="OrthoDB" id="5599269at2759"/>
<dbReference type="InterPro" id="IPR028245">
    <property type="entry name" value="PIL1/LSP1"/>
</dbReference>
<dbReference type="Pfam" id="PF13805">
    <property type="entry name" value="Pil1"/>
    <property type="match status" value="1"/>
</dbReference>
<evidence type="ECO:0000256" key="1">
    <source>
        <dbReference type="SAM" id="Coils"/>
    </source>
</evidence>
<feature type="non-terminal residue" evidence="3">
    <location>
        <position position="224"/>
    </location>
</feature>
<feature type="region of interest" description="Disordered" evidence="2">
    <location>
        <begin position="21"/>
        <end position="56"/>
    </location>
</feature>
<proteinExistence type="predicted"/>
<dbReference type="GO" id="GO:0005886">
    <property type="term" value="C:plasma membrane"/>
    <property type="evidence" value="ECO:0007669"/>
    <property type="project" value="TreeGrafter"/>
</dbReference>
<dbReference type="Gene3D" id="1.20.1270.60">
    <property type="entry name" value="Arfaptin homology (AH) domain/BAR domain"/>
    <property type="match status" value="1"/>
</dbReference>
<sequence length="224" mass="24589">MPVPGFLSSFADKAQSAINASPLAGHIPGSTRPTSPQAAGSSAAADSGATQTHKSHTLEQIQHQFRTFQQAYSTTGPIQKIITTEKGIALDFDSLNRNSQAHSKELYTWGQNEAPDVRDISDRLAFLNYVSGSLASTLAVKLNAARTPLKSLRDNETALTARRNARAGLQNQIARLEHGQEKGYEKRVAELNDQLAKAERDDEPFEKEHQILIRKSLKESEQLK</sequence>
<dbReference type="PANTHER" id="PTHR31962">
    <property type="entry name" value="SPHINGOLIPID LONG CHAIN BASE-RESPONSIVE PROTEIN PIL1"/>
    <property type="match status" value="1"/>
</dbReference>
<dbReference type="GO" id="GO:0070941">
    <property type="term" value="P:eisosome assembly"/>
    <property type="evidence" value="ECO:0007669"/>
    <property type="project" value="TreeGrafter"/>
</dbReference>
<dbReference type="AlphaFoldDB" id="W4KN79"/>
<evidence type="ECO:0000313" key="4">
    <source>
        <dbReference type="Proteomes" id="UP000030671"/>
    </source>
</evidence>
<keyword evidence="1" id="KW-0175">Coiled coil</keyword>
<dbReference type="KEGG" id="hir:HETIRDRAFT_469178"/>
<dbReference type="STRING" id="747525.W4KN79"/>
<accession>W4KN79</accession>
<dbReference type="GO" id="GO:0008289">
    <property type="term" value="F:lipid binding"/>
    <property type="evidence" value="ECO:0007669"/>
    <property type="project" value="TreeGrafter"/>
</dbReference>
<organism evidence="3 4">
    <name type="scientific">Heterobasidion irregulare (strain TC 32-1)</name>
    <dbReference type="NCBI Taxonomy" id="747525"/>
    <lineage>
        <taxon>Eukaryota</taxon>
        <taxon>Fungi</taxon>
        <taxon>Dikarya</taxon>
        <taxon>Basidiomycota</taxon>
        <taxon>Agaricomycotina</taxon>
        <taxon>Agaricomycetes</taxon>
        <taxon>Russulales</taxon>
        <taxon>Bondarzewiaceae</taxon>
        <taxon>Heterobasidion</taxon>
        <taxon>Heterobasidion annosum species complex</taxon>
    </lineage>
</organism>
<dbReference type="InParanoid" id="W4KN79"/>
<dbReference type="InterPro" id="IPR027267">
    <property type="entry name" value="AH/BAR_dom_sf"/>
</dbReference>
<dbReference type="GeneID" id="20677282"/>
<dbReference type="GO" id="GO:0006897">
    <property type="term" value="P:endocytosis"/>
    <property type="evidence" value="ECO:0007669"/>
    <property type="project" value="TreeGrafter"/>
</dbReference>
<dbReference type="GO" id="GO:0036286">
    <property type="term" value="C:eisosome filament"/>
    <property type="evidence" value="ECO:0007669"/>
    <property type="project" value="TreeGrafter"/>
</dbReference>
<keyword evidence="4" id="KW-1185">Reference proteome</keyword>
<evidence type="ECO:0000256" key="2">
    <source>
        <dbReference type="SAM" id="MobiDB-lite"/>
    </source>
</evidence>
<feature type="coiled-coil region" evidence="1">
    <location>
        <begin position="181"/>
        <end position="208"/>
    </location>
</feature>
<reference evidence="3 4" key="1">
    <citation type="journal article" date="2012" name="New Phytol.">
        <title>Insight into trade-off between wood decay and parasitism from the genome of a fungal forest pathogen.</title>
        <authorList>
            <person name="Olson A."/>
            <person name="Aerts A."/>
            <person name="Asiegbu F."/>
            <person name="Belbahri L."/>
            <person name="Bouzid O."/>
            <person name="Broberg A."/>
            <person name="Canback B."/>
            <person name="Coutinho P.M."/>
            <person name="Cullen D."/>
            <person name="Dalman K."/>
            <person name="Deflorio G."/>
            <person name="van Diepen L.T."/>
            <person name="Dunand C."/>
            <person name="Duplessis S."/>
            <person name="Durling M."/>
            <person name="Gonthier P."/>
            <person name="Grimwood J."/>
            <person name="Fossdal C.G."/>
            <person name="Hansson D."/>
            <person name="Henrissat B."/>
            <person name="Hietala A."/>
            <person name="Himmelstrand K."/>
            <person name="Hoffmeister D."/>
            <person name="Hogberg N."/>
            <person name="James T.Y."/>
            <person name="Karlsson M."/>
            <person name="Kohler A."/>
            <person name="Kues U."/>
            <person name="Lee Y.H."/>
            <person name="Lin Y.C."/>
            <person name="Lind M."/>
            <person name="Lindquist E."/>
            <person name="Lombard V."/>
            <person name="Lucas S."/>
            <person name="Lunden K."/>
            <person name="Morin E."/>
            <person name="Murat C."/>
            <person name="Park J."/>
            <person name="Raffaello T."/>
            <person name="Rouze P."/>
            <person name="Salamov A."/>
            <person name="Schmutz J."/>
            <person name="Solheim H."/>
            <person name="Stahlberg J."/>
            <person name="Velez H."/>
            <person name="de Vries R.P."/>
            <person name="Wiebenga A."/>
            <person name="Woodward S."/>
            <person name="Yakovlev I."/>
            <person name="Garbelotto M."/>
            <person name="Martin F."/>
            <person name="Grigoriev I.V."/>
            <person name="Stenlid J."/>
        </authorList>
    </citation>
    <scope>NUCLEOTIDE SEQUENCE [LARGE SCALE GENOMIC DNA]</scope>
    <source>
        <strain evidence="3 4">TC 32-1</strain>
    </source>
</reference>
<protein>
    <submittedName>
        <fullName evidence="3">Uncharacterized protein</fullName>
    </submittedName>
</protein>
<gene>
    <name evidence="3" type="ORF">HETIRDRAFT_469178</name>
</gene>
<dbReference type="EMBL" id="KI925454">
    <property type="protein sequence ID" value="ETW87273.1"/>
    <property type="molecule type" value="Genomic_DNA"/>
</dbReference>
<feature type="compositionally biased region" description="Low complexity" evidence="2">
    <location>
        <begin position="33"/>
        <end position="51"/>
    </location>
</feature>
<dbReference type="HOGENOM" id="CLU_1237586_0_0_1"/>
<dbReference type="PANTHER" id="PTHR31962:SF1">
    <property type="entry name" value="SPHINGOLIPID LONG CHAIN BASE-RESPONSIVE PROTEIN PIL1"/>
    <property type="match status" value="1"/>
</dbReference>